<dbReference type="Pfam" id="PF13759">
    <property type="entry name" value="2OG-FeII_Oxy_5"/>
    <property type="match status" value="1"/>
</dbReference>
<sequence>MSQPFDTANIEIKKLFVTPLAQLVHPDAERLNAELRAVILARRAQDAGTRHSNEGGWQSSHDFDSWSGAPGAELTAFAQAFATQLTAVHSAEHGLIEPSFQWRYNAWANVNEAGQGNALHGHPGAFWSGVYWVDDGGAQSADCAGELEFVDPRGLMPSVYNPELRMRIEGCLSAGYSTTISPSSGTFVIFPSWLMHAVRRFTGQRPRISVAFNFGI</sequence>
<dbReference type="RefSeq" id="WP_208692053.1">
    <property type="nucleotide sequence ID" value="NZ_CP022198.1"/>
</dbReference>
<evidence type="ECO:0000313" key="1">
    <source>
        <dbReference type="EMBL" id="AXA68000.1"/>
    </source>
</evidence>
<evidence type="ECO:0008006" key="3">
    <source>
        <dbReference type="Google" id="ProtNLM"/>
    </source>
</evidence>
<dbReference type="InterPro" id="IPR012668">
    <property type="entry name" value="CHP02466"/>
</dbReference>
<reference evidence="1 2" key="1">
    <citation type="submission" date="2017-06" db="EMBL/GenBank/DDBJ databases">
        <title>Evolution towards high GC content and high-temperature stress adaptation in endophytic Pseudomonas oryzihabitans impacted its plant-growth promoting traits.</title>
        <authorList>
            <person name="Nascimento F.X."/>
        </authorList>
    </citation>
    <scope>NUCLEOTIDE SEQUENCE [LARGE SCALE GENOMIC DNA]</scope>
    <source>
        <strain evidence="1 2">MS8</strain>
    </source>
</reference>
<proteinExistence type="predicted"/>
<protein>
    <recommendedName>
        <fullName evidence="3">2OG-Fe(II) oxygenase</fullName>
    </recommendedName>
</protein>
<name>A0A2Z5AFF6_9PSED</name>
<dbReference type="Proteomes" id="UP000250579">
    <property type="component" value="Chromosome"/>
</dbReference>
<dbReference type="EMBL" id="CP022198">
    <property type="protein sequence ID" value="AXA68000.1"/>
    <property type="molecule type" value="Genomic_DNA"/>
</dbReference>
<dbReference type="AlphaFoldDB" id="A0A2Z5AFF6"/>
<dbReference type="NCBIfam" id="TIGR02466">
    <property type="entry name" value="TIGR02466 family protein"/>
    <property type="match status" value="1"/>
</dbReference>
<dbReference type="Gene3D" id="2.60.120.620">
    <property type="entry name" value="q2cbj1_9rhob like domain"/>
    <property type="match status" value="1"/>
</dbReference>
<evidence type="ECO:0000313" key="2">
    <source>
        <dbReference type="Proteomes" id="UP000250579"/>
    </source>
</evidence>
<organism evidence="1 2">
    <name type="scientific">Pseudomonas oryzihabitans</name>
    <dbReference type="NCBI Taxonomy" id="47885"/>
    <lineage>
        <taxon>Bacteria</taxon>
        <taxon>Pseudomonadati</taxon>
        <taxon>Pseudomonadota</taxon>
        <taxon>Gammaproteobacteria</taxon>
        <taxon>Pseudomonadales</taxon>
        <taxon>Pseudomonadaceae</taxon>
        <taxon>Pseudomonas</taxon>
    </lineage>
</organism>
<gene>
    <name evidence="1" type="ORF">CE139_20075</name>
</gene>
<accession>A0A2Z5AFF6</accession>